<name>A0A516G9P2_9MICO</name>
<evidence type="ECO:0000313" key="4">
    <source>
        <dbReference type="EMBL" id="QDO88246.1"/>
    </source>
</evidence>
<dbReference type="InterPro" id="IPR004378">
    <property type="entry name" value="F420H2_quin_Rdtase"/>
</dbReference>
<dbReference type="Proteomes" id="UP000315395">
    <property type="component" value="Chromosome"/>
</dbReference>
<evidence type="ECO:0000256" key="2">
    <source>
        <dbReference type="ARBA" id="ARBA00049106"/>
    </source>
</evidence>
<dbReference type="PANTHER" id="PTHR39428:SF1">
    <property type="entry name" value="F420H(2)-DEPENDENT QUINONE REDUCTASE RV1261C"/>
    <property type="match status" value="1"/>
</dbReference>
<comment type="similarity">
    <text evidence="1">Belongs to the F420H(2)-dependent quinone reductase family.</text>
</comment>
<reference evidence="4 5" key="1">
    <citation type="submission" date="2019-07" db="EMBL/GenBank/DDBJ databases">
        <title>complete genome sequencing of Ornithinimicrobium sp. H23M54.</title>
        <authorList>
            <person name="Bae J.-W."/>
            <person name="Lee S.-Y."/>
        </authorList>
    </citation>
    <scope>NUCLEOTIDE SEQUENCE [LARGE SCALE GENOMIC DNA]</scope>
    <source>
        <strain evidence="4 5">H23M54</strain>
    </source>
</reference>
<evidence type="ECO:0000256" key="3">
    <source>
        <dbReference type="SAM" id="MobiDB-lite"/>
    </source>
</evidence>
<dbReference type="GO" id="GO:0016491">
    <property type="term" value="F:oxidoreductase activity"/>
    <property type="evidence" value="ECO:0007669"/>
    <property type="project" value="InterPro"/>
</dbReference>
<dbReference type="RefSeq" id="WP_143782921.1">
    <property type="nucleotide sequence ID" value="NZ_CP041616.1"/>
</dbReference>
<protein>
    <submittedName>
        <fullName evidence="4">Nitroreductase family deazaflavin-dependent oxidoreductase</fullName>
    </submittedName>
</protein>
<dbReference type="AlphaFoldDB" id="A0A516G9P2"/>
<feature type="compositionally biased region" description="Basic and acidic residues" evidence="3">
    <location>
        <begin position="1"/>
        <end position="12"/>
    </location>
</feature>
<dbReference type="NCBIfam" id="TIGR00026">
    <property type="entry name" value="hi_GC_TIGR00026"/>
    <property type="match status" value="1"/>
</dbReference>
<organism evidence="4 5">
    <name type="scientific">Ornithinimicrobium ciconiae</name>
    <dbReference type="NCBI Taxonomy" id="2594265"/>
    <lineage>
        <taxon>Bacteria</taxon>
        <taxon>Bacillati</taxon>
        <taxon>Actinomycetota</taxon>
        <taxon>Actinomycetes</taxon>
        <taxon>Micrococcales</taxon>
        <taxon>Ornithinimicrobiaceae</taxon>
        <taxon>Ornithinimicrobium</taxon>
    </lineage>
</organism>
<dbReference type="EMBL" id="CP041616">
    <property type="protein sequence ID" value="QDO88246.1"/>
    <property type="molecule type" value="Genomic_DNA"/>
</dbReference>
<feature type="region of interest" description="Disordered" evidence="3">
    <location>
        <begin position="1"/>
        <end position="45"/>
    </location>
</feature>
<gene>
    <name evidence="4" type="ORF">FNH13_07715</name>
</gene>
<evidence type="ECO:0000256" key="1">
    <source>
        <dbReference type="ARBA" id="ARBA00008710"/>
    </source>
</evidence>
<dbReference type="InterPro" id="IPR012349">
    <property type="entry name" value="Split_barrel_FMN-bd"/>
</dbReference>
<dbReference type="KEGG" id="orz:FNH13_07715"/>
<keyword evidence="5" id="KW-1185">Reference proteome</keyword>
<dbReference type="GO" id="GO:0070967">
    <property type="term" value="F:coenzyme F420 binding"/>
    <property type="evidence" value="ECO:0007669"/>
    <property type="project" value="TreeGrafter"/>
</dbReference>
<dbReference type="GO" id="GO:0005886">
    <property type="term" value="C:plasma membrane"/>
    <property type="evidence" value="ECO:0007669"/>
    <property type="project" value="TreeGrafter"/>
</dbReference>
<proteinExistence type="inferred from homology"/>
<comment type="catalytic activity">
    <reaction evidence="2">
        <text>oxidized coenzyme F420-(gamma-L-Glu)(n) + a quinol + H(+) = reduced coenzyme F420-(gamma-L-Glu)(n) + a quinone</text>
        <dbReference type="Rhea" id="RHEA:39663"/>
        <dbReference type="Rhea" id="RHEA-COMP:12939"/>
        <dbReference type="Rhea" id="RHEA-COMP:14378"/>
        <dbReference type="ChEBI" id="CHEBI:15378"/>
        <dbReference type="ChEBI" id="CHEBI:24646"/>
        <dbReference type="ChEBI" id="CHEBI:132124"/>
        <dbReference type="ChEBI" id="CHEBI:133980"/>
        <dbReference type="ChEBI" id="CHEBI:139511"/>
    </reaction>
</comment>
<accession>A0A516G9P2</accession>
<dbReference type="Gene3D" id="2.30.110.10">
    <property type="entry name" value="Electron Transport, Fmn-binding Protein, Chain A"/>
    <property type="match status" value="1"/>
</dbReference>
<dbReference type="OrthoDB" id="8225825at2"/>
<dbReference type="PANTHER" id="PTHR39428">
    <property type="entry name" value="F420H(2)-DEPENDENT QUINONE REDUCTASE RV1261C"/>
    <property type="match status" value="1"/>
</dbReference>
<sequence>MTQHASSDHDAPAEPSALTGRAPTPPARNAHHITPHNTPRNAPRVSPRWFATRAWATHRNIHRLTGGHLGLWRPRRGGWGTLRVTTTGRRTGQDRSVILGYLEDGADLVTLAMNGWREGEPSWWLNLQTQPDALVETREGARAVRARTASGEEATRLWTLWQDAIRGLDARAAGRATPTTLVLLTPRR</sequence>
<dbReference type="Pfam" id="PF04075">
    <property type="entry name" value="F420H2_quin_red"/>
    <property type="match status" value="1"/>
</dbReference>
<evidence type="ECO:0000313" key="5">
    <source>
        <dbReference type="Proteomes" id="UP000315395"/>
    </source>
</evidence>